<comment type="caution">
    <text evidence="1">The sequence shown here is derived from an EMBL/GenBank/DDBJ whole genome shotgun (WGS) entry which is preliminary data.</text>
</comment>
<dbReference type="EMBL" id="BDIP01008952">
    <property type="protein sequence ID" value="GIQ92091.1"/>
    <property type="molecule type" value="Genomic_DNA"/>
</dbReference>
<dbReference type="Proteomes" id="UP000265618">
    <property type="component" value="Unassembled WGS sequence"/>
</dbReference>
<protein>
    <submittedName>
        <fullName evidence="1">Uncharacterized protein</fullName>
    </submittedName>
</protein>
<organism evidence="1 2">
    <name type="scientific">Kipferlia bialata</name>
    <dbReference type="NCBI Taxonomy" id="797122"/>
    <lineage>
        <taxon>Eukaryota</taxon>
        <taxon>Metamonada</taxon>
        <taxon>Carpediemonas-like organisms</taxon>
        <taxon>Kipferlia</taxon>
    </lineage>
</organism>
<keyword evidence="2" id="KW-1185">Reference proteome</keyword>
<name>A0A9K3DCA1_9EUKA</name>
<accession>A0A9K3DCA1</accession>
<reference evidence="1 2" key="1">
    <citation type="journal article" date="2018" name="PLoS ONE">
        <title>The draft genome of Kipferlia bialata reveals reductive genome evolution in fornicate parasites.</title>
        <authorList>
            <person name="Tanifuji G."/>
            <person name="Takabayashi S."/>
            <person name="Kume K."/>
            <person name="Takagi M."/>
            <person name="Nakayama T."/>
            <person name="Kamikawa R."/>
            <person name="Inagaki Y."/>
            <person name="Hashimoto T."/>
        </authorList>
    </citation>
    <scope>NUCLEOTIDE SEQUENCE [LARGE SCALE GENOMIC DNA]</scope>
    <source>
        <strain evidence="1">NY0173</strain>
    </source>
</reference>
<evidence type="ECO:0000313" key="1">
    <source>
        <dbReference type="EMBL" id="GIQ92091.1"/>
    </source>
</evidence>
<evidence type="ECO:0000313" key="2">
    <source>
        <dbReference type="Proteomes" id="UP000265618"/>
    </source>
</evidence>
<proteinExistence type="predicted"/>
<sequence>MLVQDQDLEWDSECFECGKEGTVRAEKGRASLAKLK</sequence>
<dbReference type="AlphaFoldDB" id="A0A9K3DCA1"/>
<gene>
    <name evidence="1" type="ORF">KIPB_015662</name>
</gene>
<feature type="non-terminal residue" evidence="1">
    <location>
        <position position="1"/>
    </location>
</feature>